<organism evidence="1 2">
    <name type="scientific">Gossypium australe</name>
    <dbReference type="NCBI Taxonomy" id="47621"/>
    <lineage>
        <taxon>Eukaryota</taxon>
        <taxon>Viridiplantae</taxon>
        <taxon>Streptophyta</taxon>
        <taxon>Embryophyta</taxon>
        <taxon>Tracheophyta</taxon>
        <taxon>Spermatophyta</taxon>
        <taxon>Magnoliopsida</taxon>
        <taxon>eudicotyledons</taxon>
        <taxon>Gunneridae</taxon>
        <taxon>Pentapetalae</taxon>
        <taxon>rosids</taxon>
        <taxon>malvids</taxon>
        <taxon>Malvales</taxon>
        <taxon>Malvaceae</taxon>
        <taxon>Malvoideae</taxon>
        <taxon>Gossypium</taxon>
    </lineage>
</organism>
<keyword evidence="1" id="KW-0808">Transferase</keyword>
<evidence type="ECO:0000313" key="1">
    <source>
        <dbReference type="EMBL" id="KAA3488152.1"/>
    </source>
</evidence>
<name>A0A5B6X4U3_9ROSI</name>
<comment type="caution">
    <text evidence="1">The sequence shown here is derived from an EMBL/GenBank/DDBJ whole genome shotgun (WGS) entry which is preliminary data.</text>
</comment>
<dbReference type="PANTHER" id="PTHR33116">
    <property type="entry name" value="REVERSE TRANSCRIPTASE ZINC-BINDING DOMAIN-CONTAINING PROTEIN-RELATED-RELATED"/>
    <property type="match status" value="1"/>
</dbReference>
<dbReference type="EMBL" id="SMMG02000001">
    <property type="protein sequence ID" value="KAA3488152.1"/>
    <property type="molecule type" value="Genomic_DNA"/>
</dbReference>
<evidence type="ECO:0000313" key="2">
    <source>
        <dbReference type="Proteomes" id="UP000325315"/>
    </source>
</evidence>
<dbReference type="GO" id="GO:0003964">
    <property type="term" value="F:RNA-directed DNA polymerase activity"/>
    <property type="evidence" value="ECO:0007669"/>
    <property type="project" value="UniProtKB-KW"/>
</dbReference>
<gene>
    <name evidence="1" type="ORF">EPI10_031927</name>
</gene>
<sequence>MVGRDKKRSFQNLKDRMISKVRGWSARFLSIGVKEVFIKNNIPTYTMACFLLPKSLCKELENIMSQFWWQKNHEKCGIHWCEWSKLGELKRGMGNGISMSFKGAYHHIPDKAFGRQKDFLIKEWAGELGWELKFRSGMMHGFQARLTTRFNFQKAPKVMC</sequence>
<proteinExistence type="predicted"/>
<keyword evidence="1" id="KW-0548">Nucleotidyltransferase</keyword>
<reference evidence="2" key="1">
    <citation type="journal article" date="2019" name="Plant Biotechnol. J.">
        <title>Genome sequencing of the Australian wild diploid species Gossypium australe highlights disease resistance and delayed gland morphogenesis.</title>
        <authorList>
            <person name="Cai Y."/>
            <person name="Cai X."/>
            <person name="Wang Q."/>
            <person name="Wang P."/>
            <person name="Zhang Y."/>
            <person name="Cai C."/>
            <person name="Xu Y."/>
            <person name="Wang K."/>
            <person name="Zhou Z."/>
            <person name="Wang C."/>
            <person name="Geng S."/>
            <person name="Li B."/>
            <person name="Dong Q."/>
            <person name="Hou Y."/>
            <person name="Wang H."/>
            <person name="Ai P."/>
            <person name="Liu Z."/>
            <person name="Yi F."/>
            <person name="Sun M."/>
            <person name="An G."/>
            <person name="Cheng J."/>
            <person name="Zhang Y."/>
            <person name="Shi Q."/>
            <person name="Xie Y."/>
            <person name="Shi X."/>
            <person name="Chang Y."/>
            <person name="Huang F."/>
            <person name="Chen Y."/>
            <person name="Hong S."/>
            <person name="Mi L."/>
            <person name="Sun Q."/>
            <person name="Zhang L."/>
            <person name="Zhou B."/>
            <person name="Peng R."/>
            <person name="Zhang X."/>
            <person name="Liu F."/>
        </authorList>
    </citation>
    <scope>NUCLEOTIDE SEQUENCE [LARGE SCALE GENOMIC DNA]</scope>
    <source>
        <strain evidence="2">cv. PA1801</strain>
    </source>
</reference>
<keyword evidence="1" id="KW-0695">RNA-directed DNA polymerase</keyword>
<protein>
    <submittedName>
        <fullName evidence="1">Reverse transcriptase</fullName>
    </submittedName>
</protein>
<accession>A0A5B6X4U3</accession>
<dbReference type="AlphaFoldDB" id="A0A5B6X4U3"/>
<dbReference type="Proteomes" id="UP000325315">
    <property type="component" value="Unassembled WGS sequence"/>
</dbReference>
<dbReference type="PANTHER" id="PTHR33116:SF86">
    <property type="entry name" value="REVERSE TRANSCRIPTASE DOMAIN-CONTAINING PROTEIN"/>
    <property type="match status" value="1"/>
</dbReference>
<keyword evidence="2" id="KW-1185">Reference proteome</keyword>
<dbReference type="OrthoDB" id="913367at2759"/>